<comment type="subcellular location">
    <subcellularLocation>
        <location evidence="1">Nucleus</location>
    </subcellularLocation>
</comment>
<protein>
    <recommendedName>
        <fullName evidence="5">Chromo domain-containing protein</fullName>
    </recommendedName>
</protein>
<proteinExistence type="predicted"/>
<accession>A0A177AKD2</accession>
<dbReference type="PRINTS" id="PR00504">
    <property type="entry name" value="CHROMODOMAIN"/>
</dbReference>
<dbReference type="VEuPathDB" id="FungiDB:GMDG_07540"/>
<evidence type="ECO:0000256" key="4">
    <source>
        <dbReference type="SAM" id="MobiDB-lite"/>
    </source>
</evidence>
<comment type="subunit">
    <text evidence="2">Component of the NuA4 histone acetyltransferase complex.</text>
</comment>
<dbReference type="SUPFAM" id="SSF54160">
    <property type="entry name" value="Chromo domain-like"/>
    <property type="match status" value="2"/>
</dbReference>
<dbReference type="PROSITE" id="PS50013">
    <property type="entry name" value="CHROMO_2"/>
    <property type="match status" value="1"/>
</dbReference>
<organism evidence="6">
    <name type="scientific">Pseudogymnoascus destructans</name>
    <dbReference type="NCBI Taxonomy" id="655981"/>
    <lineage>
        <taxon>Eukaryota</taxon>
        <taxon>Fungi</taxon>
        <taxon>Dikarya</taxon>
        <taxon>Ascomycota</taxon>
        <taxon>Pezizomycotina</taxon>
        <taxon>Leotiomycetes</taxon>
        <taxon>Thelebolales</taxon>
        <taxon>Thelebolaceae</taxon>
        <taxon>Pseudogymnoascus</taxon>
    </lineage>
</organism>
<dbReference type="CDD" id="cd00024">
    <property type="entry name" value="CD_CSD"/>
    <property type="match status" value="1"/>
</dbReference>
<dbReference type="OrthoDB" id="433924at2759"/>
<dbReference type="InterPro" id="IPR000953">
    <property type="entry name" value="Chromo/chromo_shadow_dom"/>
</dbReference>
<dbReference type="GO" id="GO:0005634">
    <property type="term" value="C:nucleus"/>
    <property type="evidence" value="ECO:0007669"/>
    <property type="project" value="UniProtKB-SubCell"/>
</dbReference>
<feature type="compositionally biased region" description="Polar residues" evidence="4">
    <location>
        <begin position="21"/>
        <end position="32"/>
    </location>
</feature>
<dbReference type="GO" id="GO:0000792">
    <property type="term" value="C:heterochromatin"/>
    <property type="evidence" value="ECO:0007669"/>
    <property type="project" value="UniProtKB-ARBA"/>
</dbReference>
<dbReference type="InterPro" id="IPR016197">
    <property type="entry name" value="Chromo-like_dom_sf"/>
</dbReference>
<dbReference type="RefSeq" id="XP_024327025.1">
    <property type="nucleotide sequence ID" value="XM_024465233.1"/>
</dbReference>
<dbReference type="InterPro" id="IPR051219">
    <property type="entry name" value="Heterochromatin_chromo-domain"/>
</dbReference>
<dbReference type="PROSITE" id="PS00598">
    <property type="entry name" value="CHROMO_1"/>
    <property type="match status" value="1"/>
</dbReference>
<dbReference type="GO" id="GO:0006338">
    <property type="term" value="P:chromatin remodeling"/>
    <property type="evidence" value="ECO:0007669"/>
    <property type="project" value="UniProtKB-ARBA"/>
</dbReference>
<evidence type="ECO:0000313" key="6">
    <source>
        <dbReference type="EMBL" id="OAF61751.1"/>
    </source>
</evidence>
<dbReference type="AlphaFoldDB" id="A0A177AKD2"/>
<feature type="compositionally biased region" description="Acidic residues" evidence="4">
    <location>
        <begin position="59"/>
        <end position="74"/>
    </location>
</feature>
<dbReference type="EMBL" id="KV441388">
    <property type="protein sequence ID" value="OAF61751.1"/>
    <property type="molecule type" value="Genomic_DNA"/>
</dbReference>
<dbReference type="PANTHER" id="PTHR22812">
    <property type="entry name" value="CHROMOBOX PROTEIN"/>
    <property type="match status" value="1"/>
</dbReference>
<dbReference type="SMART" id="SM00298">
    <property type="entry name" value="CHROMO"/>
    <property type="match status" value="1"/>
</dbReference>
<evidence type="ECO:0000256" key="2">
    <source>
        <dbReference type="ARBA" id="ARBA00011353"/>
    </source>
</evidence>
<dbReference type="Proteomes" id="UP000077154">
    <property type="component" value="Unassembled WGS sequence"/>
</dbReference>
<feature type="compositionally biased region" description="Basic and acidic residues" evidence="4">
    <location>
        <begin position="170"/>
        <end position="184"/>
    </location>
</feature>
<evidence type="ECO:0000259" key="5">
    <source>
        <dbReference type="PROSITE" id="PS50013"/>
    </source>
</evidence>
<keyword evidence="3" id="KW-0539">Nucleus</keyword>
<dbReference type="SMART" id="SM00300">
    <property type="entry name" value="ChSh"/>
    <property type="match status" value="1"/>
</dbReference>
<dbReference type="Gene3D" id="2.40.50.40">
    <property type="match status" value="2"/>
</dbReference>
<evidence type="ECO:0000256" key="1">
    <source>
        <dbReference type="ARBA" id="ARBA00004123"/>
    </source>
</evidence>
<feature type="region of interest" description="Disordered" evidence="4">
    <location>
        <begin position="1"/>
        <end position="74"/>
    </location>
</feature>
<dbReference type="GeneID" id="36284647"/>
<dbReference type="Pfam" id="PF00385">
    <property type="entry name" value="Chromo"/>
    <property type="match status" value="1"/>
</dbReference>
<name>A0A177AKD2_9PEZI</name>
<dbReference type="InterPro" id="IPR023780">
    <property type="entry name" value="Chromo_domain"/>
</dbReference>
<dbReference type="InterPro" id="IPR023779">
    <property type="entry name" value="Chromodomain_CS"/>
</dbReference>
<dbReference type="Pfam" id="PF01393">
    <property type="entry name" value="Chromo_shadow"/>
    <property type="match status" value="1"/>
</dbReference>
<gene>
    <name evidence="6" type="ORF">VC83_01558</name>
</gene>
<feature type="domain" description="Chromo" evidence="5">
    <location>
        <begin position="76"/>
        <end position="128"/>
    </location>
</feature>
<sequence length="271" mass="30432">MPPALSESESGSPKVEAQVTLEANNDQPSGASNGHAKKMSQKASDDEEDEILAVRAEGKEEEEEEDEDEEAEEDVFVVESIKNHMFDEDGEIRFQVKWEGYNRPSDMTWEPEENLATATEIVEDYYNQIGGREFVNDEAARELEKVKTAPPRKRGRAPSGSAAAPKGKRGKVEKVEKMEKHPKDTTPPASLDFKVPTGNWEHEATAIDQVEEQDDGSLQVHIVWKGGQRTAHPVERAYKHCPQKMLRFYEQHIVFGKGGGKKLMNKTVIDK</sequence>
<evidence type="ECO:0000256" key="3">
    <source>
        <dbReference type="ARBA" id="ARBA00023242"/>
    </source>
</evidence>
<dbReference type="eggNOG" id="KOG1911">
    <property type="taxonomic scope" value="Eukaryota"/>
</dbReference>
<feature type="region of interest" description="Disordered" evidence="4">
    <location>
        <begin position="146"/>
        <end position="192"/>
    </location>
</feature>
<dbReference type="InterPro" id="IPR017984">
    <property type="entry name" value="Chromo_dom_subgr"/>
</dbReference>
<dbReference type="InterPro" id="IPR008251">
    <property type="entry name" value="Chromo_shadow_dom"/>
</dbReference>
<reference evidence="6" key="1">
    <citation type="submission" date="2016-03" db="EMBL/GenBank/DDBJ databases">
        <title>Updated assembly of Pseudogymnoascus destructans, the fungus causing white-nose syndrome of bats.</title>
        <authorList>
            <person name="Palmer J.M."/>
            <person name="Drees K.P."/>
            <person name="Foster J.T."/>
            <person name="Lindner D.L."/>
        </authorList>
    </citation>
    <scope>NUCLEOTIDE SEQUENCE [LARGE SCALE GENOMIC DNA]</scope>
    <source>
        <strain evidence="6">20631-21</strain>
    </source>
</reference>